<keyword evidence="3" id="KW-1185">Reference proteome</keyword>
<evidence type="ECO:0000259" key="1">
    <source>
        <dbReference type="Pfam" id="PF07687"/>
    </source>
</evidence>
<dbReference type="Gene3D" id="3.40.630.10">
    <property type="entry name" value="Zn peptidases"/>
    <property type="match status" value="2"/>
</dbReference>
<dbReference type="SUPFAM" id="SSF53187">
    <property type="entry name" value="Zn-dependent exopeptidases"/>
    <property type="match status" value="1"/>
</dbReference>
<dbReference type="RefSeq" id="WP_255227050.1">
    <property type="nucleotide sequence ID" value="NZ_JAJEKE010000005.1"/>
</dbReference>
<dbReference type="EMBL" id="JAJEKE010000005">
    <property type="protein sequence ID" value="MCQ1529535.1"/>
    <property type="molecule type" value="Genomic_DNA"/>
</dbReference>
<feature type="domain" description="Peptidase M20 dimerisation" evidence="1">
    <location>
        <begin position="161"/>
        <end position="236"/>
    </location>
</feature>
<dbReference type="SUPFAM" id="SSF55031">
    <property type="entry name" value="Bacterial exopeptidase dimerisation domain"/>
    <property type="match status" value="1"/>
</dbReference>
<evidence type="ECO:0000313" key="2">
    <source>
        <dbReference type="EMBL" id="MCQ1529535.1"/>
    </source>
</evidence>
<accession>A0ABT1NE75</accession>
<gene>
    <name evidence="2" type="ORF">LJD61_08210</name>
</gene>
<dbReference type="Pfam" id="PF01546">
    <property type="entry name" value="Peptidase_M20"/>
    <property type="match status" value="1"/>
</dbReference>
<dbReference type="InterPro" id="IPR002933">
    <property type="entry name" value="Peptidase_M20"/>
</dbReference>
<name>A0ABT1NE75_9FIRM</name>
<dbReference type="NCBIfam" id="TIGR01891">
    <property type="entry name" value="amidohydrolases"/>
    <property type="match status" value="1"/>
</dbReference>
<dbReference type="PIRSF" id="PIRSF005962">
    <property type="entry name" value="Pept_M20D_amidohydro"/>
    <property type="match status" value="1"/>
</dbReference>
<dbReference type="InterPro" id="IPR036264">
    <property type="entry name" value="Bact_exopeptidase_dim_dom"/>
</dbReference>
<dbReference type="Pfam" id="PF07687">
    <property type="entry name" value="M20_dimer"/>
    <property type="match status" value="1"/>
</dbReference>
<dbReference type="Proteomes" id="UP001651880">
    <property type="component" value="Unassembled WGS sequence"/>
</dbReference>
<dbReference type="PANTHER" id="PTHR30575:SF3">
    <property type="entry name" value="PEPTIDASE M20 DIMERISATION DOMAIN-CONTAINING PROTEIN"/>
    <property type="match status" value="1"/>
</dbReference>
<dbReference type="PANTHER" id="PTHR30575">
    <property type="entry name" value="PEPTIDASE M20"/>
    <property type="match status" value="1"/>
</dbReference>
<dbReference type="InterPro" id="IPR011650">
    <property type="entry name" value="Peptidase_M20_dimer"/>
</dbReference>
<proteinExistence type="predicted"/>
<sequence length="360" mass="38900">MQYYERKAVEYGADPEMIAMMQGGFTGAIGILECGEGPCTAFRFDIDCVIVNESNEESHVPYAEGFCSTNSGLAHSCGHDGHIAIGLVFAKLLAQSKERLKGKIVLIFQPAEEGVRGARAIINSGILPKIDFIIGGHIGLSMKSSDSFSAGCYGFLATDKFDVKIYGNAAHAGNSPEKGKNAMLAAANMIMSLYAIPRHSDGTTRINVGKMASGSFRNVIPEYAELQIEVRGETDELNKYMYDSAVSIIDGIAKTYGVRYEIIPAGASISAESSKELESKVKAIVESLGIYDHVVSRAQIHVSEDFTLMMRHVMDNGGLATYLMWGSDIKNAFHNGNFDFDEGTMVKAVKTLYAIIIGLG</sequence>
<protein>
    <submittedName>
        <fullName evidence="2">Amidohydrolase</fullName>
    </submittedName>
</protein>
<dbReference type="InterPro" id="IPR052030">
    <property type="entry name" value="Peptidase_M20/M20A_hydrolases"/>
</dbReference>
<dbReference type="InterPro" id="IPR017439">
    <property type="entry name" value="Amidohydrolase"/>
</dbReference>
<reference evidence="2 3" key="1">
    <citation type="submission" date="2021-10" db="EMBL/GenBank/DDBJ databases">
        <title>Lutispora strain m25 sp. nov., a thermophilic, non-spore-forming bacterium isolated from a lab-scale methanogenic bioreactor digesting anaerobic sludge.</title>
        <authorList>
            <person name="El Houari A."/>
            <person name="Mcdonald J."/>
        </authorList>
    </citation>
    <scope>NUCLEOTIDE SEQUENCE [LARGE SCALE GENOMIC DNA]</scope>
    <source>
        <strain evidence="3">m25</strain>
    </source>
</reference>
<comment type="caution">
    <text evidence="2">The sequence shown here is derived from an EMBL/GenBank/DDBJ whole genome shotgun (WGS) entry which is preliminary data.</text>
</comment>
<evidence type="ECO:0000313" key="3">
    <source>
        <dbReference type="Proteomes" id="UP001651880"/>
    </source>
</evidence>
<organism evidence="2 3">
    <name type="scientific">Lutispora saccharofermentans</name>
    <dbReference type="NCBI Taxonomy" id="3024236"/>
    <lineage>
        <taxon>Bacteria</taxon>
        <taxon>Bacillati</taxon>
        <taxon>Bacillota</taxon>
        <taxon>Clostridia</taxon>
        <taxon>Lutisporales</taxon>
        <taxon>Lutisporaceae</taxon>
        <taxon>Lutispora</taxon>
    </lineage>
</organism>